<dbReference type="EMBL" id="MLFT02000008">
    <property type="protein sequence ID" value="PHT40357.1"/>
    <property type="molecule type" value="Genomic_DNA"/>
</dbReference>
<evidence type="ECO:0000313" key="3">
    <source>
        <dbReference type="Proteomes" id="UP000224567"/>
    </source>
</evidence>
<organism evidence="2 3">
    <name type="scientific">Capsicum baccatum</name>
    <name type="common">Peruvian pepper</name>
    <dbReference type="NCBI Taxonomy" id="33114"/>
    <lineage>
        <taxon>Eukaryota</taxon>
        <taxon>Viridiplantae</taxon>
        <taxon>Streptophyta</taxon>
        <taxon>Embryophyta</taxon>
        <taxon>Tracheophyta</taxon>
        <taxon>Spermatophyta</taxon>
        <taxon>Magnoliopsida</taxon>
        <taxon>eudicotyledons</taxon>
        <taxon>Gunneridae</taxon>
        <taxon>Pentapetalae</taxon>
        <taxon>asterids</taxon>
        <taxon>lamiids</taxon>
        <taxon>Solanales</taxon>
        <taxon>Solanaceae</taxon>
        <taxon>Solanoideae</taxon>
        <taxon>Capsiceae</taxon>
        <taxon>Capsicum</taxon>
    </lineage>
</organism>
<feature type="region of interest" description="Disordered" evidence="1">
    <location>
        <begin position="70"/>
        <end position="92"/>
    </location>
</feature>
<reference evidence="3" key="2">
    <citation type="journal article" date="2017" name="J. Anim. Genet.">
        <title>Multiple reference genome sequences of hot pepper reveal the massive evolution of plant disease resistance genes by retroduplication.</title>
        <authorList>
            <person name="Kim S."/>
            <person name="Park J."/>
            <person name="Yeom S.-I."/>
            <person name="Kim Y.-M."/>
            <person name="Seo E."/>
            <person name="Kim K.-T."/>
            <person name="Kim M.-S."/>
            <person name="Lee J.M."/>
            <person name="Cheong K."/>
            <person name="Shin H.-S."/>
            <person name="Kim S.-B."/>
            <person name="Han K."/>
            <person name="Lee J."/>
            <person name="Park M."/>
            <person name="Lee H.-A."/>
            <person name="Lee H.-Y."/>
            <person name="Lee Y."/>
            <person name="Oh S."/>
            <person name="Lee J.H."/>
            <person name="Choi E."/>
            <person name="Choi E."/>
            <person name="Lee S.E."/>
            <person name="Jeon J."/>
            <person name="Kim H."/>
            <person name="Choi G."/>
            <person name="Song H."/>
            <person name="Lee J."/>
            <person name="Lee S.-C."/>
            <person name="Kwon J.-K."/>
            <person name="Lee H.-Y."/>
            <person name="Koo N."/>
            <person name="Hong Y."/>
            <person name="Kim R.W."/>
            <person name="Kang W.-H."/>
            <person name="Huh J.H."/>
            <person name="Kang B.-C."/>
            <person name="Yang T.-J."/>
            <person name="Lee Y.-H."/>
            <person name="Bennetzen J.L."/>
            <person name="Choi D."/>
        </authorList>
    </citation>
    <scope>NUCLEOTIDE SEQUENCE [LARGE SCALE GENOMIC DNA]</scope>
    <source>
        <strain evidence="3">cv. PBC81</strain>
    </source>
</reference>
<evidence type="ECO:0000313" key="2">
    <source>
        <dbReference type="EMBL" id="PHT40357.1"/>
    </source>
</evidence>
<dbReference type="OrthoDB" id="1930729at2759"/>
<dbReference type="PANTHER" id="PTHR33022:SF13">
    <property type="entry name" value="UBIQUITIN-LIKE PROTEASE FAMILY PROFILE DOMAIN-CONTAINING PROTEIN"/>
    <property type="match status" value="1"/>
</dbReference>
<comment type="caution">
    <text evidence="2">The sequence shown here is derived from an EMBL/GenBank/DDBJ whole genome shotgun (WGS) entry which is preliminary data.</text>
</comment>
<evidence type="ECO:0000256" key="1">
    <source>
        <dbReference type="SAM" id="MobiDB-lite"/>
    </source>
</evidence>
<sequence length="424" mass="48218">MVYSSVATDKIPGAIDSAVFIVPTYYSFVATDNITPKIKEIESSPSKGTSAVAQLHLPLYELALQKLSQSGAEDNKHGEEESFKRDDPNANNPSIEELVKTFSIDRYPMRIQCDGATDLTGGKHAHFQMKMVYDLLKHRFMYENKDNMDEAWAFEAIPYLRQQVNYQEQVSCPRILRWLSAKNDKNAKFLDLFNPPKEAEMTSKRGAIPSKRISYPDTPLEIKAAKRRRKYSSKASSIIKEKQDCNAFVDVTATTVEHNMTVDNPSTAFKDEEKVELVSLGERKNYSFEGFNISDEAPKKLIQLINDYPEWIADGLLKHHVGRRRSRPSSEVQKLAKILPTFLDISDFLDQKVRTDWSTIEAYRDKMANPFDVQYVDGIAQQTIGILDCGLFITAYAEYLSDELQVPNNGLDAELLRKRYAALL</sequence>
<dbReference type="Proteomes" id="UP000224567">
    <property type="component" value="Unassembled WGS sequence"/>
</dbReference>
<protein>
    <recommendedName>
        <fullName evidence="4">Ubiquitin-like protease family profile domain-containing protein</fullName>
    </recommendedName>
</protein>
<name>A0A2G2W557_CAPBA</name>
<evidence type="ECO:0008006" key="4">
    <source>
        <dbReference type="Google" id="ProtNLM"/>
    </source>
</evidence>
<proteinExistence type="predicted"/>
<reference evidence="2 3" key="1">
    <citation type="journal article" date="2017" name="Genome Biol.">
        <title>New reference genome sequences of hot pepper reveal the massive evolution of plant disease-resistance genes by retroduplication.</title>
        <authorList>
            <person name="Kim S."/>
            <person name="Park J."/>
            <person name="Yeom S.I."/>
            <person name="Kim Y.M."/>
            <person name="Seo E."/>
            <person name="Kim K.T."/>
            <person name="Kim M.S."/>
            <person name="Lee J.M."/>
            <person name="Cheong K."/>
            <person name="Shin H.S."/>
            <person name="Kim S.B."/>
            <person name="Han K."/>
            <person name="Lee J."/>
            <person name="Park M."/>
            <person name="Lee H.A."/>
            <person name="Lee H.Y."/>
            <person name="Lee Y."/>
            <person name="Oh S."/>
            <person name="Lee J.H."/>
            <person name="Choi E."/>
            <person name="Choi E."/>
            <person name="Lee S.E."/>
            <person name="Jeon J."/>
            <person name="Kim H."/>
            <person name="Choi G."/>
            <person name="Song H."/>
            <person name="Lee J."/>
            <person name="Lee S.C."/>
            <person name="Kwon J.K."/>
            <person name="Lee H.Y."/>
            <person name="Koo N."/>
            <person name="Hong Y."/>
            <person name="Kim R.W."/>
            <person name="Kang W.H."/>
            <person name="Huh J.H."/>
            <person name="Kang B.C."/>
            <person name="Yang T.J."/>
            <person name="Lee Y.H."/>
            <person name="Bennetzen J.L."/>
            <person name="Choi D."/>
        </authorList>
    </citation>
    <scope>NUCLEOTIDE SEQUENCE [LARGE SCALE GENOMIC DNA]</scope>
    <source>
        <strain evidence="3">cv. PBC81</strain>
    </source>
</reference>
<accession>A0A2G2W557</accession>
<dbReference type="AlphaFoldDB" id="A0A2G2W557"/>
<dbReference type="Gene3D" id="3.40.395.10">
    <property type="entry name" value="Adenoviral Proteinase, Chain A"/>
    <property type="match status" value="1"/>
</dbReference>
<feature type="compositionally biased region" description="Basic and acidic residues" evidence="1">
    <location>
        <begin position="73"/>
        <end position="88"/>
    </location>
</feature>
<gene>
    <name evidence="2" type="ORF">CQW23_19211</name>
</gene>
<keyword evidence="3" id="KW-1185">Reference proteome</keyword>
<dbReference type="PANTHER" id="PTHR33022">
    <property type="entry name" value="DUF1985 DOMAIN-CONTAINING PROTEIN"/>
    <property type="match status" value="1"/>
</dbReference>